<dbReference type="Proteomes" id="UP000803844">
    <property type="component" value="Unassembled WGS sequence"/>
</dbReference>
<evidence type="ECO:0000256" key="4">
    <source>
        <dbReference type="SAM" id="SignalP"/>
    </source>
</evidence>
<keyword evidence="2" id="KW-0131">Cell cycle</keyword>
<name>A0A9P4XUM0_CRYP1</name>
<dbReference type="AlphaFoldDB" id="A0A9P4XUM0"/>
<dbReference type="InterPro" id="IPR038090">
    <property type="entry name" value="Cdt1_C_WH_dom_sf"/>
</dbReference>
<dbReference type="RefSeq" id="XP_040772029.1">
    <property type="nucleotide sequence ID" value="XM_040924342.1"/>
</dbReference>
<evidence type="ECO:0000259" key="5">
    <source>
        <dbReference type="Pfam" id="PF16679"/>
    </source>
</evidence>
<proteinExistence type="inferred from homology"/>
<feature type="region of interest" description="Disordered" evidence="3">
    <location>
        <begin position="166"/>
        <end position="187"/>
    </location>
</feature>
<dbReference type="InterPro" id="IPR032054">
    <property type="entry name" value="Cdt1_C"/>
</dbReference>
<feature type="signal peptide" evidence="4">
    <location>
        <begin position="1"/>
        <end position="24"/>
    </location>
</feature>
<feature type="domain" description="DNA replication factor Cdt1 C-terminal" evidence="5">
    <location>
        <begin position="191"/>
        <end position="294"/>
    </location>
</feature>
<comment type="caution">
    <text evidence="6">The sequence shown here is derived from an EMBL/GenBank/DDBJ whole genome shotgun (WGS) entry which is preliminary data.</text>
</comment>
<gene>
    <name evidence="6" type="ORF">M406DRAFT_47618</name>
</gene>
<feature type="non-terminal residue" evidence="6">
    <location>
        <position position="1"/>
    </location>
</feature>
<organism evidence="6 7">
    <name type="scientific">Cryphonectria parasitica (strain ATCC 38755 / EP155)</name>
    <dbReference type="NCBI Taxonomy" id="660469"/>
    <lineage>
        <taxon>Eukaryota</taxon>
        <taxon>Fungi</taxon>
        <taxon>Dikarya</taxon>
        <taxon>Ascomycota</taxon>
        <taxon>Pezizomycotina</taxon>
        <taxon>Sordariomycetes</taxon>
        <taxon>Sordariomycetidae</taxon>
        <taxon>Diaporthales</taxon>
        <taxon>Cryphonectriaceae</taxon>
        <taxon>Cryphonectria-Endothia species complex</taxon>
        <taxon>Cryphonectria</taxon>
    </lineage>
</organism>
<evidence type="ECO:0000256" key="3">
    <source>
        <dbReference type="SAM" id="MobiDB-lite"/>
    </source>
</evidence>
<evidence type="ECO:0000256" key="2">
    <source>
        <dbReference type="ARBA" id="ARBA00023306"/>
    </source>
</evidence>
<comment type="similarity">
    <text evidence="1">Belongs to the Cdt1 family.</text>
</comment>
<dbReference type="Pfam" id="PF16679">
    <property type="entry name" value="CDT1_C"/>
    <property type="match status" value="1"/>
</dbReference>
<evidence type="ECO:0000313" key="6">
    <source>
        <dbReference type="EMBL" id="KAF3761050.1"/>
    </source>
</evidence>
<dbReference type="Pfam" id="PF26121">
    <property type="entry name" value="HTH_CDT1"/>
    <property type="match status" value="1"/>
</dbReference>
<keyword evidence="7" id="KW-1185">Reference proteome</keyword>
<evidence type="ECO:0000256" key="1">
    <source>
        <dbReference type="ARBA" id="ARBA00008356"/>
    </source>
</evidence>
<keyword evidence="4" id="KW-0732">Signal</keyword>
<protein>
    <recommendedName>
        <fullName evidence="5">DNA replication factor Cdt1 C-terminal domain-containing protein</fullName>
    </recommendedName>
</protein>
<dbReference type="OrthoDB" id="341730at2759"/>
<evidence type="ECO:0000313" key="7">
    <source>
        <dbReference type="Proteomes" id="UP000803844"/>
    </source>
</evidence>
<dbReference type="GeneID" id="63841471"/>
<dbReference type="Gene3D" id="1.10.10.1420">
    <property type="entry name" value="DNA replication factor Cdt1, C-terminal WH domain"/>
    <property type="match status" value="1"/>
</dbReference>
<feature type="chain" id="PRO_5040353743" description="DNA replication factor Cdt1 C-terminal domain-containing protein" evidence="4">
    <location>
        <begin position="25"/>
        <end position="321"/>
    </location>
</feature>
<accession>A0A9P4XUM0</accession>
<dbReference type="EMBL" id="MU032352">
    <property type="protein sequence ID" value="KAF3761050.1"/>
    <property type="molecule type" value="Genomic_DNA"/>
</dbReference>
<reference evidence="6" key="1">
    <citation type="journal article" date="2020" name="Phytopathology">
        <title>Genome sequence of the chestnut blight fungus Cryphonectria parasitica EP155: A fundamental resource for an archetypical invasive plant pathogen.</title>
        <authorList>
            <person name="Crouch J.A."/>
            <person name="Dawe A."/>
            <person name="Aerts A."/>
            <person name="Barry K."/>
            <person name="Churchill A.C.L."/>
            <person name="Grimwood J."/>
            <person name="Hillman B."/>
            <person name="Milgroom M.G."/>
            <person name="Pangilinan J."/>
            <person name="Smith M."/>
            <person name="Salamov A."/>
            <person name="Schmutz J."/>
            <person name="Yadav J."/>
            <person name="Grigoriev I.V."/>
            <person name="Nuss D."/>
        </authorList>
    </citation>
    <scope>NUCLEOTIDE SEQUENCE</scope>
    <source>
        <strain evidence="6">EP155</strain>
    </source>
</reference>
<sequence length="321" mass="34049">LPQELLDVVSLFAALLGTLSVHYAQNGTSAPVDLRQISQAVSLAWGRRRITLADVRRCIGVMDTTGSSPFSLVDYGNKKFCIELGEGFRDRPLDEAGLIDVFEGNLRDVWTTVGDAAEGEDCGALVQSLPKAGVHSCESVAKASPLLARGQRAMAELRKDIETRKDEKEAAKIVSHPAANSDGTGPGQKLSLLERLRVKEAHLAQLAATGPTAAELERRAALQRAGDVAAVIAMLAKSAPAAGMGGRVSFTMATVLQKLKDSLRLPISKEEGAACVRLLSSEVAPEWLKIVKIGSKENVVMTVGRALSSGAVAERVKMLST</sequence>